<dbReference type="InterPro" id="IPR013022">
    <property type="entry name" value="Xyl_isomerase-like_TIM-brl"/>
</dbReference>
<comment type="cofactor">
    <cofactor evidence="1">
        <name>Zn(2+)</name>
        <dbReference type="ChEBI" id="CHEBI:29105"/>
    </cofactor>
</comment>
<evidence type="ECO:0000256" key="5">
    <source>
        <dbReference type="ARBA" id="ARBA00022801"/>
    </source>
</evidence>
<comment type="similarity">
    <text evidence="2">Belongs to the AP endonuclease 2 family.</text>
</comment>
<dbReference type="InterPro" id="IPR036237">
    <property type="entry name" value="Xyl_isomerase-like_sf"/>
</dbReference>
<dbReference type="SMART" id="SM00518">
    <property type="entry name" value="AP2Ec"/>
    <property type="match status" value="1"/>
</dbReference>
<keyword evidence="7" id="KW-0234">DNA repair</keyword>
<keyword evidence="9" id="KW-0540">Nuclease</keyword>
<keyword evidence="3" id="KW-0479">Metal-binding</keyword>
<dbReference type="EMBL" id="MK500528">
    <property type="protein sequence ID" value="QBK91341.1"/>
    <property type="molecule type" value="Genomic_DNA"/>
</dbReference>
<dbReference type="Gene3D" id="3.20.20.150">
    <property type="entry name" value="Divalent-metal-dependent TIM barrel enzymes"/>
    <property type="match status" value="1"/>
</dbReference>
<dbReference type="GO" id="GO:0006284">
    <property type="term" value="P:base-excision repair"/>
    <property type="evidence" value="ECO:0007669"/>
    <property type="project" value="TreeGrafter"/>
</dbReference>
<dbReference type="PROSITE" id="PS51432">
    <property type="entry name" value="AP_NUCLEASE_F2_4"/>
    <property type="match status" value="1"/>
</dbReference>
<organism evidence="9">
    <name type="scientific">Pithovirus LCPAC202</name>
    <dbReference type="NCBI Taxonomy" id="2506592"/>
    <lineage>
        <taxon>Viruses</taxon>
        <taxon>Pithoviruses</taxon>
    </lineage>
</organism>
<dbReference type="SUPFAM" id="SSF51658">
    <property type="entry name" value="Xylose isomerase-like"/>
    <property type="match status" value="1"/>
</dbReference>
<protein>
    <submittedName>
        <fullName evidence="9">AP (Apurinic) endonuclease family 2</fullName>
    </submittedName>
</protein>
<evidence type="ECO:0000256" key="4">
    <source>
        <dbReference type="ARBA" id="ARBA00022763"/>
    </source>
</evidence>
<keyword evidence="4" id="KW-0227">DNA damage</keyword>
<evidence type="ECO:0000256" key="1">
    <source>
        <dbReference type="ARBA" id="ARBA00001947"/>
    </source>
</evidence>
<evidence type="ECO:0000256" key="2">
    <source>
        <dbReference type="ARBA" id="ARBA00005340"/>
    </source>
</evidence>
<dbReference type="PROSITE" id="PS00731">
    <property type="entry name" value="AP_NUCLEASE_F2_3"/>
    <property type="match status" value="1"/>
</dbReference>
<dbReference type="GO" id="GO:0008081">
    <property type="term" value="F:phosphoric diester hydrolase activity"/>
    <property type="evidence" value="ECO:0007669"/>
    <property type="project" value="TreeGrafter"/>
</dbReference>
<dbReference type="InterPro" id="IPR018246">
    <property type="entry name" value="AP_endonuc_F2_Zn_BS"/>
</dbReference>
<evidence type="ECO:0000256" key="7">
    <source>
        <dbReference type="ARBA" id="ARBA00023204"/>
    </source>
</evidence>
<gene>
    <name evidence="9" type="ORF">LCPAC202_03150</name>
</gene>
<feature type="domain" description="Xylose isomerase-like TIM barrel" evidence="8">
    <location>
        <begin position="319"/>
        <end position="528"/>
    </location>
</feature>
<evidence type="ECO:0000256" key="6">
    <source>
        <dbReference type="ARBA" id="ARBA00022833"/>
    </source>
</evidence>
<proteinExistence type="inferred from homology"/>
<keyword evidence="5" id="KW-0378">Hydrolase</keyword>
<evidence type="ECO:0000313" key="9">
    <source>
        <dbReference type="EMBL" id="QBK91341.1"/>
    </source>
</evidence>
<accession>A0A481Z9H6</accession>
<dbReference type="GO" id="GO:0003677">
    <property type="term" value="F:DNA binding"/>
    <property type="evidence" value="ECO:0007669"/>
    <property type="project" value="InterPro"/>
</dbReference>
<dbReference type="GO" id="GO:0003906">
    <property type="term" value="F:DNA-(apurinic or apyrimidinic site) endonuclease activity"/>
    <property type="evidence" value="ECO:0007669"/>
    <property type="project" value="TreeGrafter"/>
</dbReference>
<evidence type="ECO:0000259" key="8">
    <source>
        <dbReference type="Pfam" id="PF01261"/>
    </source>
</evidence>
<keyword evidence="9" id="KW-0255">Endonuclease</keyword>
<dbReference type="GO" id="GO:0008270">
    <property type="term" value="F:zinc ion binding"/>
    <property type="evidence" value="ECO:0007669"/>
    <property type="project" value="InterPro"/>
</dbReference>
<dbReference type="PANTHER" id="PTHR21445:SF0">
    <property type="entry name" value="APURINIC-APYRIMIDINIC ENDONUCLEASE"/>
    <property type="match status" value="1"/>
</dbReference>
<dbReference type="PANTHER" id="PTHR21445">
    <property type="entry name" value="ENDONUCLEASE IV ENDODEOXYRIBONUCLEASE IV"/>
    <property type="match status" value="1"/>
</dbReference>
<evidence type="ECO:0000256" key="3">
    <source>
        <dbReference type="ARBA" id="ARBA00022723"/>
    </source>
</evidence>
<keyword evidence="6" id="KW-0862">Zinc</keyword>
<reference evidence="9" key="1">
    <citation type="journal article" date="2019" name="MBio">
        <title>Virus Genomes from Deep Sea Sediments Expand the Ocean Megavirome and Support Independent Origins of Viral Gigantism.</title>
        <authorList>
            <person name="Backstrom D."/>
            <person name="Yutin N."/>
            <person name="Jorgensen S.L."/>
            <person name="Dharamshi J."/>
            <person name="Homa F."/>
            <person name="Zaremba-Niedwiedzka K."/>
            <person name="Spang A."/>
            <person name="Wolf Y.I."/>
            <person name="Koonin E.V."/>
            <person name="Ettema T.J."/>
        </authorList>
    </citation>
    <scope>NUCLEOTIDE SEQUENCE</scope>
</reference>
<name>A0A481Z9H6_9VIRU</name>
<sequence>MNCLIDLERLVSLLIPEVETLAAPIRVSKVIDQLHYPSLVDRKILPDLRPFIKKGTKRYPRWVYQELKVELGKANFSCFGIFIDCLIRKIISQTIPVNWGESDGSIDPTINYREANLTWNQVAYPTFLHILKLCKPEAHISLEIFNKAQKLLQKMAVTFRAAFVNCRGSKVSFNQEFIHLNIAGHPDIVTNNSVIDIKTVTSFKSKAERHFLQILSYAAIMRKSGRTVDYAGILLSMQGDLWMVDLRNWDSNSFLKILLERAEIIRDQNLGPFHTLRAKQKAMIGVGMTIGRKKDSIYQLLTNYVKHCGNNLLPCQIFLHGNQGSFVRIDDQEMAQIRNLIEMTHLPVYVHAPFCINPSRPWTKKIPEDKTWAIRLLANQLTASHTMGFLGVVVHTGKPMEIPPEIGLDKMEASIRSVLHLASKETPLMLETPVGCGTELCYRIKDLSSFYSRFSKEEHQVFKICVDTCHVFAAGCDPYDYLIEWDKLQGAESIGLIHFNDSMNKFGCRTDRHAPCGEGNIGAKKLAQISKWGREKGIPMVTE</sequence>
<dbReference type="Pfam" id="PF01261">
    <property type="entry name" value="AP_endonuc_2"/>
    <property type="match status" value="1"/>
</dbReference>
<dbReference type="InterPro" id="IPR001719">
    <property type="entry name" value="AP_endonuc_2"/>
</dbReference>